<comment type="catalytic activity">
    <reaction evidence="1 8">
        <text>Thiol-dependent hydrolysis of ester, thioester, amide, peptide and isopeptide bonds formed by the C-terminal Gly of ubiquitin (a 76-residue protein attached to proteins as an intracellular targeting signal).</text>
        <dbReference type="EC" id="3.4.19.12"/>
    </reaction>
</comment>
<dbReference type="Ensembl" id="ENSSMAT00000072499.1">
    <property type="protein sequence ID" value="ENSSMAP00000057676.1"/>
    <property type="gene ID" value="ENSSMAG00000003515.2"/>
</dbReference>
<gene>
    <name evidence="11" type="primary">mindy4</name>
</gene>
<evidence type="ECO:0000256" key="6">
    <source>
        <dbReference type="ARBA" id="ARBA00022807"/>
    </source>
</evidence>
<feature type="region of interest" description="Disordered" evidence="9">
    <location>
        <begin position="80"/>
        <end position="104"/>
    </location>
</feature>
<reference evidence="11" key="1">
    <citation type="submission" date="2023-05" db="EMBL/GenBank/DDBJ databases">
        <title>High-quality long-read genome of Scophthalmus maximus.</title>
        <authorList>
            <person name="Lien S."/>
            <person name="Martinez P."/>
        </authorList>
    </citation>
    <scope>NUCLEOTIDE SEQUENCE [LARGE SCALE GENOMIC DNA]</scope>
</reference>
<comment type="similarity">
    <text evidence="2 8">Belongs to the MINDY deubiquitinase family. FAM188 subfamily.</text>
</comment>
<sequence length="340" mass="38579">VMAVSVEEVSSSVVREYLSRKGLKRTIACMDEEHPRTEASVNNRSHLRQILNIESLYRGNKVSVVLLFVGRRPQFKCPNDVKRQQKKHGVPPKTPVTEHTQRSKTNRITRGMMAGPIATDGLRLFFQMILMMMMTLFETSPKCPFREPSWNTSVQAARWTNTSPWWVIYDRVSLETLGTVVSAVAFNFPECFSVSVFPQELKAVLLGSSLSCFSVEWRNQGFSFSETHDLRYGIVQKKGGPCGVLASVQAIVLKKLLFENTESRNEAPQRFTPSSHARKKCLVLAVAEILWRAGEEKRATVALSSGRNHFTPTGHYKSEGVFEKVWTHHSRDTIEKYVLK</sequence>
<evidence type="ECO:0000256" key="9">
    <source>
        <dbReference type="SAM" id="MobiDB-lite"/>
    </source>
</evidence>
<evidence type="ECO:0000313" key="11">
    <source>
        <dbReference type="Ensembl" id="ENSSMAP00000057676.1"/>
    </source>
</evidence>
<dbReference type="GO" id="GO:1990380">
    <property type="term" value="F:K48-linked deubiquitinase activity"/>
    <property type="evidence" value="ECO:0007669"/>
    <property type="project" value="UniProtKB-UniRule"/>
</dbReference>
<evidence type="ECO:0000256" key="4">
    <source>
        <dbReference type="ARBA" id="ARBA00022786"/>
    </source>
</evidence>
<evidence type="ECO:0000256" key="8">
    <source>
        <dbReference type="RuleBase" id="RU367088"/>
    </source>
</evidence>
<name>A0A8D3DDR7_SCOMX</name>
<dbReference type="GO" id="GO:0004843">
    <property type="term" value="F:cysteine-type deubiquitinase activity"/>
    <property type="evidence" value="ECO:0007669"/>
    <property type="project" value="UniProtKB-UniRule"/>
</dbReference>
<dbReference type="PANTHER" id="PTHR12473:SF8">
    <property type="entry name" value="UBIQUITIN CARBOXYL-TERMINAL HYDROLASE MINDY-4-RELATED"/>
    <property type="match status" value="1"/>
</dbReference>
<keyword evidence="3 8" id="KW-0645">Protease</keyword>
<feature type="domain" description="Deubiquitinating enzyme MINDY-3/4 conserved" evidence="10">
    <location>
        <begin position="202"/>
        <end position="340"/>
    </location>
</feature>
<evidence type="ECO:0000256" key="5">
    <source>
        <dbReference type="ARBA" id="ARBA00022801"/>
    </source>
</evidence>
<reference evidence="11" key="2">
    <citation type="submission" date="2025-08" db="UniProtKB">
        <authorList>
            <consortium name="Ensembl"/>
        </authorList>
    </citation>
    <scope>IDENTIFICATION</scope>
</reference>
<dbReference type="Proteomes" id="UP000694558">
    <property type="component" value="Chromosome 12"/>
</dbReference>
<dbReference type="PANTHER" id="PTHR12473">
    <property type="entry name" value="UBIQUITIN CARBOXYL-TERMINAL HYDROLASE MINDY-4-RELATED"/>
    <property type="match status" value="1"/>
</dbReference>
<evidence type="ECO:0000256" key="3">
    <source>
        <dbReference type="ARBA" id="ARBA00022670"/>
    </source>
</evidence>
<evidence type="ECO:0000313" key="12">
    <source>
        <dbReference type="Proteomes" id="UP000694558"/>
    </source>
</evidence>
<keyword evidence="4 8" id="KW-0833">Ubl conjugation pathway</keyword>
<comment type="function">
    <text evidence="7">Probable hydrolase that can remove 'Lys-48'-linked conjugated ubiquitin from proteins.</text>
</comment>
<keyword evidence="5 8" id="KW-0378">Hydrolase</keyword>
<evidence type="ECO:0000256" key="2">
    <source>
        <dbReference type="ARBA" id="ARBA00011074"/>
    </source>
</evidence>
<accession>A0A8D3DDR7</accession>
<dbReference type="InterPro" id="IPR025257">
    <property type="entry name" value="MINDY-3/4_CD"/>
</dbReference>
<dbReference type="Pfam" id="PF26038">
    <property type="entry name" value="Dimer_MINDY4_N"/>
    <property type="match status" value="1"/>
</dbReference>
<keyword evidence="6 8" id="KW-0788">Thiol protease</keyword>
<dbReference type="InterPro" id="IPR039785">
    <property type="entry name" value="MINY3/4"/>
</dbReference>
<dbReference type="EC" id="3.4.19.12" evidence="8"/>
<organism evidence="11 12">
    <name type="scientific">Scophthalmus maximus</name>
    <name type="common">Turbot</name>
    <name type="synonym">Psetta maxima</name>
    <dbReference type="NCBI Taxonomy" id="52904"/>
    <lineage>
        <taxon>Eukaryota</taxon>
        <taxon>Metazoa</taxon>
        <taxon>Chordata</taxon>
        <taxon>Craniata</taxon>
        <taxon>Vertebrata</taxon>
        <taxon>Euteleostomi</taxon>
        <taxon>Actinopterygii</taxon>
        <taxon>Neopterygii</taxon>
        <taxon>Teleostei</taxon>
        <taxon>Neoteleostei</taxon>
        <taxon>Acanthomorphata</taxon>
        <taxon>Carangaria</taxon>
        <taxon>Pleuronectiformes</taxon>
        <taxon>Pleuronectoidei</taxon>
        <taxon>Scophthalmidae</taxon>
        <taxon>Scophthalmus</taxon>
    </lineage>
</organism>
<dbReference type="SMART" id="SM01174">
    <property type="entry name" value="DUF4205"/>
    <property type="match status" value="1"/>
</dbReference>
<evidence type="ECO:0000256" key="1">
    <source>
        <dbReference type="ARBA" id="ARBA00000707"/>
    </source>
</evidence>
<protein>
    <recommendedName>
        <fullName evidence="8">Ubiquitin carboxyl-terminal hydrolase MINDY</fullName>
        <ecNumber evidence="8">3.4.19.12</ecNumber>
    </recommendedName>
</protein>
<dbReference type="GO" id="GO:0071108">
    <property type="term" value="P:protein K48-linked deubiquitination"/>
    <property type="evidence" value="ECO:0007669"/>
    <property type="project" value="InterPro"/>
</dbReference>
<proteinExistence type="inferred from homology"/>
<evidence type="ECO:0000259" key="10">
    <source>
        <dbReference type="SMART" id="SM01174"/>
    </source>
</evidence>
<dbReference type="InterPro" id="IPR059022">
    <property type="entry name" value="MINDY4_N"/>
</dbReference>
<dbReference type="GeneTree" id="ENSGT00940000159600"/>
<evidence type="ECO:0000256" key="7">
    <source>
        <dbReference type="ARBA" id="ARBA00037630"/>
    </source>
</evidence>
<dbReference type="AlphaFoldDB" id="A0A8D3DDR7"/>
<dbReference type="Pfam" id="PF13898">
    <property type="entry name" value="MINDY-3_4_CD"/>
    <property type="match status" value="1"/>
</dbReference>
<dbReference type="GO" id="GO:0006508">
    <property type="term" value="P:proteolysis"/>
    <property type="evidence" value="ECO:0007669"/>
    <property type="project" value="UniProtKB-KW"/>
</dbReference>
<comment type="function">
    <text evidence="8">Hydrolase that can remove 'Lys-48'-linked conjugated ubiquitin from proteins.</text>
</comment>